<name>A0A918G0Y1_9ACTN</name>
<dbReference type="EMBL" id="BMTL01000023">
    <property type="protein sequence ID" value="GGS06811.1"/>
    <property type="molecule type" value="Genomic_DNA"/>
</dbReference>
<reference evidence="2" key="2">
    <citation type="submission" date="2020-09" db="EMBL/GenBank/DDBJ databases">
        <authorList>
            <person name="Sun Q."/>
            <person name="Ohkuma M."/>
        </authorList>
    </citation>
    <scope>NUCLEOTIDE SEQUENCE</scope>
    <source>
        <strain evidence="2">JCM 4386</strain>
    </source>
</reference>
<proteinExistence type="predicted"/>
<reference evidence="2" key="1">
    <citation type="journal article" date="2014" name="Int. J. Syst. Evol. Microbiol.">
        <title>Complete genome sequence of Corynebacterium casei LMG S-19264T (=DSM 44701T), isolated from a smear-ripened cheese.</title>
        <authorList>
            <consortium name="US DOE Joint Genome Institute (JGI-PGF)"/>
            <person name="Walter F."/>
            <person name="Albersmeier A."/>
            <person name="Kalinowski J."/>
            <person name="Ruckert C."/>
        </authorList>
    </citation>
    <scope>NUCLEOTIDE SEQUENCE</scope>
    <source>
        <strain evidence="2">JCM 4386</strain>
    </source>
</reference>
<evidence type="ECO:0000313" key="2">
    <source>
        <dbReference type="EMBL" id="GGS06811.1"/>
    </source>
</evidence>
<feature type="region of interest" description="Disordered" evidence="1">
    <location>
        <begin position="1"/>
        <end position="27"/>
    </location>
</feature>
<dbReference type="AlphaFoldDB" id="A0A918G0Y1"/>
<protein>
    <submittedName>
        <fullName evidence="2">Uncharacterized protein</fullName>
    </submittedName>
</protein>
<organism evidence="2 3">
    <name type="scientific">Streptomyces humidus</name>
    <dbReference type="NCBI Taxonomy" id="52259"/>
    <lineage>
        <taxon>Bacteria</taxon>
        <taxon>Bacillati</taxon>
        <taxon>Actinomycetota</taxon>
        <taxon>Actinomycetes</taxon>
        <taxon>Kitasatosporales</taxon>
        <taxon>Streptomycetaceae</taxon>
        <taxon>Streptomyces</taxon>
    </lineage>
</organism>
<evidence type="ECO:0000256" key="1">
    <source>
        <dbReference type="SAM" id="MobiDB-lite"/>
    </source>
</evidence>
<gene>
    <name evidence="2" type="ORF">GCM10010269_52160</name>
</gene>
<comment type="caution">
    <text evidence="2">The sequence shown here is derived from an EMBL/GenBank/DDBJ whole genome shotgun (WGS) entry which is preliminary data.</text>
</comment>
<evidence type="ECO:0000313" key="3">
    <source>
        <dbReference type="Proteomes" id="UP000606194"/>
    </source>
</evidence>
<accession>A0A918G0Y1</accession>
<sequence length="60" mass="6553">MPVTRFNTGGARRIPRPARPRSEREIPVAEATAPSVKVLRRYLAGVERRLSGALRGGARA</sequence>
<keyword evidence="3" id="KW-1185">Reference proteome</keyword>
<dbReference type="Proteomes" id="UP000606194">
    <property type="component" value="Unassembled WGS sequence"/>
</dbReference>